<comment type="caution">
    <text evidence="1">The sequence shown here is derived from an EMBL/GenBank/DDBJ whole genome shotgun (WGS) entry which is preliminary data.</text>
</comment>
<gene>
    <name evidence="1" type="ORF">PYW08_010883</name>
</gene>
<dbReference type="EMBL" id="CM056804">
    <property type="protein sequence ID" value="KAJ8706257.1"/>
    <property type="molecule type" value="Genomic_DNA"/>
</dbReference>
<keyword evidence="2" id="KW-1185">Reference proteome</keyword>
<reference evidence="1" key="1">
    <citation type="submission" date="2023-03" db="EMBL/GenBank/DDBJ databases">
        <title>Chromosome-level genomes of two armyworms, Mythimna separata and Mythimna loreyi, provide insights into the biosynthesis and reception of sex pheromones.</title>
        <authorList>
            <person name="Zhao H."/>
        </authorList>
    </citation>
    <scope>NUCLEOTIDE SEQUENCE</scope>
    <source>
        <strain evidence="1">BeijingLab</strain>
    </source>
</reference>
<evidence type="ECO:0000313" key="1">
    <source>
        <dbReference type="EMBL" id="KAJ8706257.1"/>
    </source>
</evidence>
<protein>
    <submittedName>
        <fullName evidence="1">Uncharacterized protein</fullName>
    </submittedName>
</protein>
<name>A0ACC2Q468_9NEOP</name>
<accession>A0ACC2Q468</accession>
<proteinExistence type="predicted"/>
<dbReference type="Proteomes" id="UP001231649">
    <property type="component" value="Chromosome 28"/>
</dbReference>
<organism evidence="1 2">
    <name type="scientific">Mythimna loreyi</name>
    <dbReference type="NCBI Taxonomy" id="667449"/>
    <lineage>
        <taxon>Eukaryota</taxon>
        <taxon>Metazoa</taxon>
        <taxon>Ecdysozoa</taxon>
        <taxon>Arthropoda</taxon>
        <taxon>Hexapoda</taxon>
        <taxon>Insecta</taxon>
        <taxon>Pterygota</taxon>
        <taxon>Neoptera</taxon>
        <taxon>Endopterygota</taxon>
        <taxon>Lepidoptera</taxon>
        <taxon>Glossata</taxon>
        <taxon>Ditrysia</taxon>
        <taxon>Noctuoidea</taxon>
        <taxon>Noctuidae</taxon>
        <taxon>Noctuinae</taxon>
        <taxon>Hadenini</taxon>
        <taxon>Mythimna</taxon>
    </lineage>
</organism>
<sequence length="618" mass="71609">MNCITFVFGYILIFLMVYVSSSKYIILSETKQPVSVPFNFSFKRYQVLLMSITLKNVPPSVTTVYFIYTTKQAFYVKHPIVPVEKIKIDAEIKNGEVQIMFVRSLGEDYNVLVDVELDNADGTCNTSRIAEGRYDDTSHYYHTKGKNVFWHTNWHYNDQLSCIAPNLCEIVVDFYNRCAENFLCYYNATQYICTLSNESQKFKHFKLYQTYDDDVPRAKWPLREDYTCIEAVESCYKVHTTPKSWYDAQRACTQEGTSLFYPENSDEVTAVLAFWKSTSALLYMYVGISDIAKEGHFQTIDGKSITEVYNEWNYHQPDNYRNEDCVHINQKGKYNDIPCNNPYSFICKKSLLSPERNVQHNSSSLIGDAWDTSAMNTKLIIELESFDNNTSLNVVPLKFFGKYKLWSKKIILSAKDLVKDNAVTTLHYSETMEVTFNCQEYISQSKYRQTFIGLITKENKIKTFNETQIIQRKFNMSHNGSILCCLYYDYTSTNQGKDLQITRFLVNRTLLMFQHLNPGGNETQSSLIAKSYNYSWVIYVSATLIGLSVLTLALYFIIKQGCFKKSQPVSETVEMDNQMDQNEVVYANLEFVNIANQPHRTQNEESHYADIIGVLHPH</sequence>
<evidence type="ECO:0000313" key="2">
    <source>
        <dbReference type="Proteomes" id="UP001231649"/>
    </source>
</evidence>